<name>A0A1F6P8P5_9BACT</name>
<dbReference type="STRING" id="1798705.A2563_02605"/>
<proteinExistence type="predicted"/>
<dbReference type="EMBL" id="MFRA01000005">
    <property type="protein sequence ID" value="OGH92545.1"/>
    <property type="molecule type" value="Genomic_DNA"/>
</dbReference>
<dbReference type="AlphaFoldDB" id="A0A1F6P8P5"/>
<gene>
    <name evidence="3" type="ORF">A2563_02605</name>
</gene>
<feature type="compositionally biased region" description="Polar residues" evidence="1">
    <location>
        <begin position="48"/>
        <end position="72"/>
    </location>
</feature>
<keyword evidence="2" id="KW-0472">Membrane</keyword>
<organism evidence="3 4">
    <name type="scientific">Candidatus Magasanikbacteria bacterium RIFOXYD1_FULL_40_23</name>
    <dbReference type="NCBI Taxonomy" id="1798705"/>
    <lineage>
        <taxon>Bacteria</taxon>
        <taxon>Candidatus Magasanikiibacteriota</taxon>
    </lineage>
</organism>
<comment type="caution">
    <text evidence="3">The sequence shown here is derived from an EMBL/GenBank/DDBJ whole genome shotgun (WGS) entry which is preliminary data.</text>
</comment>
<keyword evidence="2" id="KW-0812">Transmembrane</keyword>
<reference evidence="3 4" key="1">
    <citation type="journal article" date="2016" name="Nat. Commun.">
        <title>Thousands of microbial genomes shed light on interconnected biogeochemical processes in an aquifer system.</title>
        <authorList>
            <person name="Anantharaman K."/>
            <person name="Brown C.T."/>
            <person name="Hug L.A."/>
            <person name="Sharon I."/>
            <person name="Castelle C.J."/>
            <person name="Probst A.J."/>
            <person name="Thomas B.C."/>
            <person name="Singh A."/>
            <person name="Wilkins M.J."/>
            <person name="Karaoz U."/>
            <person name="Brodie E.L."/>
            <person name="Williams K.H."/>
            <person name="Hubbard S.S."/>
            <person name="Banfield J.F."/>
        </authorList>
    </citation>
    <scope>NUCLEOTIDE SEQUENCE [LARGE SCALE GENOMIC DNA]</scope>
</reference>
<evidence type="ECO:0000313" key="3">
    <source>
        <dbReference type="EMBL" id="OGH92545.1"/>
    </source>
</evidence>
<feature type="compositionally biased region" description="Polar residues" evidence="1">
    <location>
        <begin position="136"/>
        <end position="145"/>
    </location>
</feature>
<sequence length="145" mass="15007">MDENMLNTAPSTSKTKLIVGVLVLLVVLGGAAFVWYSKTKPENKIPVPTTNNSGATEPNITQPSSEENNGASPNPAVPATPDTSDTDHSNPPSTTTPPSTSTSTIPRQDTGVDTFDPGNLPPTTSTPPRPPGTQTNPDSSTVLSQ</sequence>
<evidence type="ECO:0000313" key="4">
    <source>
        <dbReference type="Proteomes" id="UP000176634"/>
    </source>
</evidence>
<accession>A0A1F6P8P5</accession>
<feature type="transmembrane region" description="Helical" evidence="2">
    <location>
        <begin position="17"/>
        <end position="36"/>
    </location>
</feature>
<evidence type="ECO:0000256" key="1">
    <source>
        <dbReference type="SAM" id="MobiDB-lite"/>
    </source>
</evidence>
<evidence type="ECO:0000256" key="2">
    <source>
        <dbReference type="SAM" id="Phobius"/>
    </source>
</evidence>
<dbReference type="Proteomes" id="UP000176634">
    <property type="component" value="Unassembled WGS sequence"/>
</dbReference>
<feature type="region of interest" description="Disordered" evidence="1">
    <location>
        <begin position="38"/>
        <end position="145"/>
    </location>
</feature>
<keyword evidence="2" id="KW-1133">Transmembrane helix</keyword>
<feature type="compositionally biased region" description="Low complexity" evidence="1">
    <location>
        <begin position="89"/>
        <end position="106"/>
    </location>
</feature>
<protein>
    <submittedName>
        <fullName evidence="3">Uncharacterized protein</fullName>
    </submittedName>
</protein>